<proteinExistence type="inferred from homology"/>
<dbReference type="SUPFAM" id="SSF54534">
    <property type="entry name" value="FKBP-like"/>
    <property type="match status" value="1"/>
</dbReference>
<keyword evidence="2" id="KW-1003">Cell membrane</keyword>
<feature type="transmembrane region" description="Helical" evidence="13">
    <location>
        <begin position="12"/>
        <end position="36"/>
    </location>
</feature>
<keyword evidence="7" id="KW-0143">Chaperone</keyword>
<dbReference type="InterPro" id="IPR052029">
    <property type="entry name" value="PpiD_chaperone"/>
</dbReference>
<protein>
    <recommendedName>
        <fullName evidence="9">Periplasmic chaperone PpiD</fullName>
    </recommendedName>
    <alternativeName>
        <fullName evidence="10">Periplasmic folding chaperone</fullName>
    </alternativeName>
</protein>
<accession>A0A841JSL8</accession>
<dbReference type="InterPro" id="IPR023058">
    <property type="entry name" value="PPIase_PpiC_CS"/>
</dbReference>
<evidence type="ECO:0000256" key="9">
    <source>
        <dbReference type="ARBA" id="ARBA00040743"/>
    </source>
</evidence>
<keyword evidence="16" id="KW-1185">Reference proteome</keyword>
<sequence>MIRFLQKDSRFVKGVFVVIIAVACITMVVTLVPGIFQDDASSADTYAVIGHGGVLGRFMPAQDEISNTDVQQLAQRMLQRQQLPDMLLPYMMQRVGQGLVQQHIELLEAKQLGLNVTDEDIRRFLHSGQWGMMLFPGGKYIGDAQYAEFISEQFGLSRDKFENEVKKEILENRLRSLITGSVTVSDSEVRASYLQQATKIKFDYAVLSSDDLRKTINPTDTELQAFFKQNASRYATAIPEARKIQYIAFTDSNLPQGAPQVSDAEIQQYYQAHQKDYQIDDQVKVRHILIKVDGNDPKADAAAKAKAQGILDQLHHGGDFAKLAKENSDDPGSKEQGGELGWIKHGVTVPEFDQASFSLQPGQTSGLVKSKFGYHIIQTEEKQTAHTRPLDEVKPEIQALLTRQKEGQQEQAFAQQLAAEAQKTGLAATAAAHHLEVVTTDFLSQASVVPGLPDGSKLLSDAFAAKKGAAPQSSSTGGGYAVYQVTDIQPAHAPTFDAYKSHLVEDFRDQQLPQLLAKKTAELADRAHAENDLAKVAKEVGATIKTSDLVGRDAQVPEIGALATAAPQLFDLNPGQISSAISTGHSGVVAKIVDKQQPTSDEAAKNFDSTREALLDQRREEMFSVFVSNLEQTYQKQGRIRTNRKAQQGPGGMNLPG</sequence>
<evidence type="ECO:0000259" key="14">
    <source>
        <dbReference type="PROSITE" id="PS50198"/>
    </source>
</evidence>
<dbReference type="Gene3D" id="1.10.4030.10">
    <property type="entry name" value="Porin chaperone SurA, peptide-binding domain"/>
    <property type="match status" value="1"/>
</dbReference>
<evidence type="ECO:0000256" key="10">
    <source>
        <dbReference type="ARBA" id="ARBA00042775"/>
    </source>
</evidence>
<evidence type="ECO:0000256" key="5">
    <source>
        <dbReference type="ARBA" id="ARBA00022989"/>
    </source>
</evidence>
<dbReference type="Proteomes" id="UP000538666">
    <property type="component" value="Unassembled WGS sequence"/>
</dbReference>
<keyword evidence="5 13" id="KW-1133">Transmembrane helix</keyword>
<evidence type="ECO:0000256" key="11">
    <source>
        <dbReference type="PROSITE-ProRule" id="PRU00278"/>
    </source>
</evidence>
<dbReference type="RefSeq" id="WP_050062371.1">
    <property type="nucleotide sequence ID" value="NZ_JACHEK010000002.1"/>
</dbReference>
<reference evidence="15 16" key="1">
    <citation type="submission" date="2020-08" db="EMBL/GenBank/DDBJ databases">
        <title>Genomic Encyclopedia of Type Strains, Phase IV (KMG-IV): sequencing the most valuable type-strain genomes for metagenomic binning, comparative biology and taxonomic classification.</title>
        <authorList>
            <person name="Goeker M."/>
        </authorList>
    </citation>
    <scope>NUCLEOTIDE SEQUENCE [LARGE SCALE GENOMIC DNA]</scope>
    <source>
        <strain evidence="15 16">DSM 103733</strain>
    </source>
</reference>
<comment type="subcellular location">
    <subcellularLocation>
        <location evidence="1">Cell inner membrane</location>
        <topology evidence="1">Single-pass type II membrane protein</topology>
        <orientation evidence="1">Periplasmic side</orientation>
    </subcellularLocation>
</comment>
<keyword evidence="6 13" id="KW-0472">Membrane</keyword>
<dbReference type="PROSITE" id="PS01096">
    <property type="entry name" value="PPIC_PPIASE_1"/>
    <property type="match status" value="1"/>
</dbReference>
<dbReference type="Gene3D" id="3.10.50.40">
    <property type="match status" value="1"/>
</dbReference>
<dbReference type="InterPro" id="IPR000297">
    <property type="entry name" value="PPIase_PpiC"/>
</dbReference>
<comment type="similarity">
    <text evidence="8">Belongs to the PpiD chaperone family.</text>
</comment>
<keyword evidence="3" id="KW-0997">Cell inner membrane</keyword>
<feature type="region of interest" description="Disordered" evidence="12">
    <location>
        <begin position="636"/>
        <end position="657"/>
    </location>
</feature>
<evidence type="ECO:0000256" key="8">
    <source>
        <dbReference type="ARBA" id="ARBA00038408"/>
    </source>
</evidence>
<gene>
    <name evidence="15" type="ORF">HNQ77_001451</name>
</gene>
<evidence type="ECO:0000256" key="6">
    <source>
        <dbReference type="ARBA" id="ARBA00023136"/>
    </source>
</evidence>
<dbReference type="Pfam" id="PF13624">
    <property type="entry name" value="SurA_N_3"/>
    <property type="match status" value="1"/>
</dbReference>
<feature type="domain" description="PpiC" evidence="14">
    <location>
        <begin position="280"/>
        <end position="381"/>
    </location>
</feature>
<dbReference type="Pfam" id="PF13616">
    <property type="entry name" value="Rotamase_3"/>
    <property type="match status" value="1"/>
</dbReference>
<evidence type="ECO:0000256" key="1">
    <source>
        <dbReference type="ARBA" id="ARBA00004382"/>
    </source>
</evidence>
<dbReference type="PROSITE" id="PS50198">
    <property type="entry name" value="PPIC_PPIASE_2"/>
    <property type="match status" value="1"/>
</dbReference>
<dbReference type="SUPFAM" id="SSF109998">
    <property type="entry name" value="Triger factor/SurA peptide-binding domain-like"/>
    <property type="match status" value="1"/>
</dbReference>
<evidence type="ECO:0000256" key="3">
    <source>
        <dbReference type="ARBA" id="ARBA00022519"/>
    </source>
</evidence>
<keyword evidence="4 13" id="KW-0812">Transmembrane</keyword>
<dbReference type="EMBL" id="JACHEK010000002">
    <property type="protein sequence ID" value="MBB6143507.1"/>
    <property type="molecule type" value="Genomic_DNA"/>
</dbReference>
<keyword evidence="11" id="KW-0697">Rotamase</keyword>
<dbReference type="PANTHER" id="PTHR47529">
    <property type="entry name" value="PEPTIDYL-PROLYL CIS-TRANS ISOMERASE D"/>
    <property type="match status" value="1"/>
</dbReference>
<dbReference type="Pfam" id="PF13145">
    <property type="entry name" value="Rotamase_2"/>
    <property type="match status" value="1"/>
</dbReference>
<evidence type="ECO:0000256" key="4">
    <source>
        <dbReference type="ARBA" id="ARBA00022692"/>
    </source>
</evidence>
<dbReference type="PROSITE" id="PS51257">
    <property type="entry name" value="PROKAR_LIPOPROTEIN"/>
    <property type="match status" value="1"/>
</dbReference>
<evidence type="ECO:0000256" key="13">
    <source>
        <dbReference type="SAM" id="Phobius"/>
    </source>
</evidence>
<dbReference type="GO" id="GO:0005886">
    <property type="term" value="C:plasma membrane"/>
    <property type="evidence" value="ECO:0007669"/>
    <property type="project" value="UniProtKB-SubCell"/>
</dbReference>
<evidence type="ECO:0000313" key="16">
    <source>
        <dbReference type="Proteomes" id="UP000538666"/>
    </source>
</evidence>
<dbReference type="InterPro" id="IPR046357">
    <property type="entry name" value="PPIase_dom_sf"/>
</dbReference>
<dbReference type="InterPro" id="IPR027304">
    <property type="entry name" value="Trigger_fact/SurA_dom_sf"/>
</dbReference>
<comment type="caution">
    <text evidence="15">The sequence shown here is derived from an EMBL/GenBank/DDBJ whole genome shotgun (WGS) entry which is preliminary data.</text>
</comment>
<dbReference type="OrthoDB" id="14196at2"/>
<evidence type="ECO:0000256" key="7">
    <source>
        <dbReference type="ARBA" id="ARBA00023186"/>
    </source>
</evidence>
<name>A0A841JSL8_9BACT</name>
<dbReference type="AlphaFoldDB" id="A0A841JSL8"/>
<organism evidence="15 16">
    <name type="scientific">Silvibacterium bohemicum</name>
    <dbReference type="NCBI Taxonomy" id="1577686"/>
    <lineage>
        <taxon>Bacteria</taxon>
        <taxon>Pseudomonadati</taxon>
        <taxon>Acidobacteriota</taxon>
        <taxon>Terriglobia</taxon>
        <taxon>Terriglobales</taxon>
        <taxon>Acidobacteriaceae</taxon>
        <taxon>Silvibacterium</taxon>
    </lineage>
</organism>
<keyword evidence="11 15" id="KW-0413">Isomerase</keyword>
<dbReference type="GO" id="GO:0003755">
    <property type="term" value="F:peptidyl-prolyl cis-trans isomerase activity"/>
    <property type="evidence" value="ECO:0007669"/>
    <property type="project" value="UniProtKB-KW"/>
</dbReference>
<dbReference type="PANTHER" id="PTHR47529:SF1">
    <property type="entry name" value="PERIPLASMIC CHAPERONE PPID"/>
    <property type="match status" value="1"/>
</dbReference>
<evidence type="ECO:0000313" key="15">
    <source>
        <dbReference type="EMBL" id="MBB6143507.1"/>
    </source>
</evidence>
<evidence type="ECO:0000256" key="12">
    <source>
        <dbReference type="SAM" id="MobiDB-lite"/>
    </source>
</evidence>
<evidence type="ECO:0000256" key="2">
    <source>
        <dbReference type="ARBA" id="ARBA00022475"/>
    </source>
</evidence>